<dbReference type="PANTHER" id="PTHR43820">
    <property type="entry name" value="HIGH-AFFINITY BRANCHED-CHAIN AMINO ACID TRANSPORT ATP-BINDING PROTEIN LIVF"/>
    <property type="match status" value="1"/>
</dbReference>
<sequence>MPTSESELALELVDVTAGYGRLRVVHGVDLQVRRGECVALLGANGVGKTTLLRAVVGMATLSRGTVRLFGRDVSRWSTHEIARAGVAVVPEGRALIPELSVRDNLLLGTRVWNKRFRSQAVDDALEQIYQDFPILSERRLQSAGQMSGGQQQMLAIGRALVARPQVLILDEPSLGLAPRVVSEVFDRLHAVSATGVSVLVAEQNARAAMRVAGRSFVLTGGQIAPGPEPGTDLSDDLSTIYLGLGRDRPGLGRRESLS</sequence>
<keyword evidence="4 7" id="KW-0067">ATP-binding</keyword>
<dbReference type="GO" id="GO:0005524">
    <property type="term" value="F:ATP binding"/>
    <property type="evidence" value="ECO:0007669"/>
    <property type="project" value="UniProtKB-KW"/>
</dbReference>
<keyword evidence="5" id="KW-0029">Amino-acid transport</keyword>
<comment type="similarity">
    <text evidence="1">Belongs to the ABC transporter superfamily.</text>
</comment>
<proteinExistence type="inferred from homology"/>
<dbReference type="PANTHER" id="PTHR43820:SF4">
    <property type="entry name" value="HIGH-AFFINITY BRANCHED-CHAIN AMINO ACID TRANSPORT ATP-BINDING PROTEIN LIVF"/>
    <property type="match status" value="1"/>
</dbReference>
<evidence type="ECO:0000256" key="1">
    <source>
        <dbReference type="ARBA" id="ARBA00005417"/>
    </source>
</evidence>
<dbReference type="SUPFAM" id="SSF52540">
    <property type="entry name" value="P-loop containing nucleoside triphosphate hydrolases"/>
    <property type="match status" value="1"/>
</dbReference>
<dbReference type="GO" id="GO:0016887">
    <property type="term" value="F:ATP hydrolysis activity"/>
    <property type="evidence" value="ECO:0007669"/>
    <property type="project" value="InterPro"/>
</dbReference>
<dbReference type="InterPro" id="IPR052156">
    <property type="entry name" value="BCAA_Transport_ATP-bd_LivF"/>
</dbReference>
<evidence type="ECO:0000256" key="3">
    <source>
        <dbReference type="ARBA" id="ARBA00022741"/>
    </source>
</evidence>
<reference evidence="8" key="1">
    <citation type="submission" date="2020-02" db="EMBL/GenBank/DDBJ databases">
        <title>Streptomyces sp. ASO4wet.</title>
        <authorList>
            <person name="Risdian C."/>
            <person name="Landwehr W."/>
            <person name="Schupp P."/>
            <person name="Wink J."/>
        </authorList>
    </citation>
    <scope>NUCLEOTIDE SEQUENCE [LARGE SCALE GENOMIC DNA]</scope>
    <source>
        <strain evidence="8">ASO4wet</strain>
    </source>
</reference>
<dbReference type="PROSITE" id="PS50893">
    <property type="entry name" value="ABC_TRANSPORTER_2"/>
    <property type="match status" value="1"/>
</dbReference>
<dbReference type="PROSITE" id="PS00211">
    <property type="entry name" value="ABC_TRANSPORTER_1"/>
    <property type="match status" value="1"/>
</dbReference>
<dbReference type="KEGG" id="sbat:G4Z16_01265"/>
<organism evidence="7 8">
    <name type="scientific">Streptomyces bathyalis</name>
    <dbReference type="NCBI Taxonomy" id="2710756"/>
    <lineage>
        <taxon>Bacteria</taxon>
        <taxon>Bacillati</taxon>
        <taxon>Actinomycetota</taxon>
        <taxon>Actinomycetes</taxon>
        <taxon>Kitasatosporales</taxon>
        <taxon>Streptomycetaceae</taxon>
        <taxon>Streptomyces</taxon>
    </lineage>
</organism>
<dbReference type="RefSeq" id="WP_197348747.1">
    <property type="nucleotide sequence ID" value="NZ_CP048882.1"/>
</dbReference>
<dbReference type="Gene3D" id="3.40.50.300">
    <property type="entry name" value="P-loop containing nucleotide triphosphate hydrolases"/>
    <property type="match status" value="1"/>
</dbReference>
<protein>
    <submittedName>
        <fullName evidence="7">ABC transporter ATP-binding protein</fullName>
    </submittedName>
</protein>
<evidence type="ECO:0000256" key="2">
    <source>
        <dbReference type="ARBA" id="ARBA00022448"/>
    </source>
</evidence>
<evidence type="ECO:0000313" key="7">
    <source>
        <dbReference type="EMBL" id="QPP05242.1"/>
    </source>
</evidence>
<keyword evidence="2" id="KW-0813">Transport</keyword>
<dbReference type="GO" id="GO:0015658">
    <property type="term" value="F:branched-chain amino acid transmembrane transporter activity"/>
    <property type="evidence" value="ECO:0007669"/>
    <property type="project" value="TreeGrafter"/>
</dbReference>
<accession>A0A7T1T2L9</accession>
<name>A0A7T1T2L9_9ACTN</name>
<evidence type="ECO:0000313" key="8">
    <source>
        <dbReference type="Proteomes" id="UP000595046"/>
    </source>
</evidence>
<dbReference type="InterPro" id="IPR003439">
    <property type="entry name" value="ABC_transporter-like_ATP-bd"/>
</dbReference>
<dbReference type="InterPro" id="IPR017871">
    <property type="entry name" value="ABC_transporter-like_CS"/>
</dbReference>
<dbReference type="InterPro" id="IPR003593">
    <property type="entry name" value="AAA+_ATPase"/>
</dbReference>
<gene>
    <name evidence="7" type="ORF">G4Z16_01265</name>
</gene>
<dbReference type="AlphaFoldDB" id="A0A7T1T2L9"/>
<dbReference type="InterPro" id="IPR027417">
    <property type="entry name" value="P-loop_NTPase"/>
</dbReference>
<dbReference type="SMART" id="SM00382">
    <property type="entry name" value="AAA"/>
    <property type="match status" value="1"/>
</dbReference>
<dbReference type="Proteomes" id="UP000595046">
    <property type="component" value="Chromosome"/>
</dbReference>
<keyword evidence="3" id="KW-0547">Nucleotide-binding</keyword>
<feature type="domain" description="ABC transporter" evidence="6">
    <location>
        <begin position="10"/>
        <end position="245"/>
    </location>
</feature>
<keyword evidence="8" id="KW-1185">Reference proteome</keyword>
<evidence type="ECO:0000256" key="5">
    <source>
        <dbReference type="ARBA" id="ARBA00022970"/>
    </source>
</evidence>
<dbReference type="Pfam" id="PF00005">
    <property type="entry name" value="ABC_tran"/>
    <property type="match status" value="1"/>
</dbReference>
<dbReference type="GO" id="GO:0015807">
    <property type="term" value="P:L-amino acid transport"/>
    <property type="evidence" value="ECO:0007669"/>
    <property type="project" value="TreeGrafter"/>
</dbReference>
<evidence type="ECO:0000256" key="4">
    <source>
        <dbReference type="ARBA" id="ARBA00022840"/>
    </source>
</evidence>
<dbReference type="EMBL" id="CP048882">
    <property type="protein sequence ID" value="QPP05242.1"/>
    <property type="molecule type" value="Genomic_DNA"/>
</dbReference>
<dbReference type="CDD" id="cd03224">
    <property type="entry name" value="ABC_TM1139_LivF_branched"/>
    <property type="match status" value="1"/>
</dbReference>
<evidence type="ECO:0000259" key="6">
    <source>
        <dbReference type="PROSITE" id="PS50893"/>
    </source>
</evidence>